<dbReference type="InterPro" id="IPR045851">
    <property type="entry name" value="AMP-bd_C_sf"/>
</dbReference>
<dbReference type="InterPro" id="IPR036736">
    <property type="entry name" value="ACP-like_sf"/>
</dbReference>
<accession>A0A239E3M5</accession>
<reference evidence="6 7" key="1">
    <citation type="submission" date="2017-06" db="EMBL/GenBank/DDBJ databases">
        <authorList>
            <person name="Kim H.J."/>
            <person name="Triplett B.A."/>
        </authorList>
    </citation>
    <scope>NUCLEOTIDE SEQUENCE [LARGE SCALE GENOMIC DNA]</scope>
    <source>
        <strain evidence="6 7">DSM 25597</strain>
    </source>
</reference>
<protein>
    <submittedName>
        <fullName evidence="6">Amino acid adenylation domain-containing protein</fullName>
    </submittedName>
</protein>
<dbReference type="GO" id="GO:0043041">
    <property type="term" value="P:amino acid activation for nonribosomal peptide biosynthetic process"/>
    <property type="evidence" value="ECO:0007669"/>
    <property type="project" value="TreeGrafter"/>
</dbReference>
<evidence type="ECO:0000313" key="7">
    <source>
        <dbReference type="Proteomes" id="UP000198379"/>
    </source>
</evidence>
<dbReference type="Pfam" id="PF00550">
    <property type="entry name" value="PP-binding"/>
    <property type="match status" value="1"/>
</dbReference>
<dbReference type="FunFam" id="3.30.300.30:FF:000010">
    <property type="entry name" value="Enterobactin synthetase component F"/>
    <property type="match status" value="1"/>
</dbReference>
<feature type="non-terminal residue" evidence="6">
    <location>
        <position position="1"/>
    </location>
</feature>
<dbReference type="SUPFAM" id="SSF56801">
    <property type="entry name" value="Acetyl-CoA synthetase-like"/>
    <property type="match status" value="1"/>
</dbReference>
<dbReference type="EMBL" id="FZNY01000013">
    <property type="protein sequence ID" value="SNS39276.1"/>
    <property type="molecule type" value="Genomic_DNA"/>
</dbReference>
<sequence>KHSISKFDMSFVFTEIEGQLAVHIDYNTDIYDPVFVEKIGIHLEAFMMKCITNPTYAIEKISYISTEEKSQLLNDFNQTEIAYPKDQTVIDLFVEQVAKTPDATALMFEDVTYTYAALDNASSRLANYVLKYHDLTTEDLVGIKLDNSEWQIIAILAILKAGCAYVPIDTSYPEQRIAYMEEDCKCKLTIDEDTLDDFNNETELSDTLPLVDTKPNHLAYVMYTSGSTGTPKGVMVEHKNIIRLVKSANFYQLSTQDILLSTGAFSFDATTFEYWGTLLNGGCLVVCPKETLLDSEVLSQEIKNRNVNIMWFTAGWLQMLVDTALDLFAPLTTVLSGGDKLSPKHIAILKETYPELTIINGYGPTENTTFSITYEIPEVVGDIPIGYPISNSTAYILSDYLEVQPIGVIGEICLGGDGLSRGYLNHPELTAEKFVSDRFRESGILYKTGDLGRWLPDGTIEFMGRKDNQVKLRGYRIELGEIEAALLSYEEIPQAVVVIKEVNDTKEIVAYMVCESLVDKEQLRASLKTKLPDYMLPSYFVVLDEMPLTSNGKIATKLLPEVTEKDIVRKKYIAPSTALEIQLVEIWQHILGIETIGITDDFFELGGHSLKASKLLSDYQKFCNVKIEMQKIFSHTTIEAHCKLIENAQKVTYVAIPKTPIDTSYPVSNTQKKMWVASQYDKGSIAYNIPACLELSIDATHFKKAIDDVIRRHEILRTVFKQESNGDIRQYIVAPEAFEFEIKTLDYRKYENIEAHVRAYVINDLNKMFDLENGPLLRGALLQVSATNYVFYFNMHHIISDGWSIEVLTKDVLAYYEAYQKNTEVRLEQLNIQYKDYVSWYQNSKTTTGHKEYWKQHFSGEIPKMNLSISDERPAIKTFDGNSFSGEISKEIFDKLKHKTETSGTSLYMSLMGVVNVLLYRYSYQNDIIIGSPFAGRDHPDLKDQIGCFINTIPIRSFVDENKIYDDFLEEVKQAVLEAQYHGSYPFDAILEDIKYSRDLSRSPLFDIMVVMIQNANKEHHVPLENPVLSNIKLPSSNSKVDITFFFKELDDKILCRLVYNTTIYSETVIEKLFESFMTILEKTLDDTSLPIKEYVNSTIDKTERIEYNSFIEELSNSISEDF</sequence>
<dbReference type="FunFam" id="1.10.1200.10:FF:000005">
    <property type="entry name" value="Nonribosomal peptide synthetase 1"/>
    <property type="match status" value="1"/>
</dbReference>
<dbReference type="PANTHER" id="PTHR45527">
    <property type="entry name" value="NONRIBOSOMAL PEPTIDE SYNTHETASE"/>
    <property type="match status" value="1"/>
</dbReference>
<dbReference type="PANTHER" id="PTHR45527:SF1">
    <property type="entry name" value="FATTY ACID SYNTHASE"/>
    <property type="match status" value="1"/>
</dbReference>
<evidence type="ECO:0000256" key="3">
    <source>
        <dbReference type="ARBA" id="ARBA00022450"/>
    </source>
</evidence>
<dbReference type="GO" id="GO:0003824">
    <property type="term" value="F:catalytic activity"/>
    <property type="evidence" value="ECO:0007669"/>
    <property type="project" value="InterPro"/>
</dbReference>
<dbReference type="InterPro" id="IPR025110">
    <property type="entry name" value="AMP-bd_C"/>
</dbReference>
<proteinExistence type="inferred from homology"/>
<dbReference type="Gene3D" id="2.30.38.10">
    <property type="entry name" value="Luciferase, Domain 3"/>
    <property type="match status" value="1"/>
</dbReference>
<dbReference type="Pfam" id="PF00668">
    <property type="entry name" value="Condensation"/>
    <property type="match status" value="2"/>
</dbReference>
<dbReference type="Pfam" id="PF13193">
    <property type="entry name" value="AMP-binding_C"/>
    <property type="match status" value="1"/>
</dbReference>
<dbReference type="PROSITE" id="PS50075">
    <property type="entry name" value="CARRIER"/>
    <property type="match status" value="1"/>
</dbReference>
<dbReference type="InterPro" id="IPR009081">
    <property type="entry name" value="PP-bd_ACP"/>
</dbReference>
<dbReference type="InterPro" id="IPR020845">
    <property type="entry name" value="AMP-binding_CS"/>
</dbReference>
<dbReference type="NCBIfam" id="TIGR01733">
    <property type="entry name" value="AA-adenyl-dom"/>
    <property type="match status" value="1"/>
</dbReference>
<dbReference type="Gene3D" id="3.30.300.30">
    <property type="match status" value="1"/>
</dbReference>
<organism evidence="6 7">
    <name type="scientific">Dokdonia pacifica</name>
    <dbReference type="NCBI Taxonomy" id="1627892"/>
    <lineage>
        <taxon>Bacteria</taxon>
        <taxon>Pseudomonadati</taxon>
        <taxon>Bacteroidota</taxon>
        <taxon>Flavobacteriia</taxon>
        <taxon>Flavobacteriales</taxon>
        <taxon>Flavobacteriaceae</taxon>
        <taxon>Dokdonia</taxon>
    </lineage>
</organism>
<dbReference type="AlphaFoldDB" id="A0A239E3M5"/>
<dbReference type="InterPro" id="IPR023213">
    <property type="entry name" value="CAT-like_dom_sf"/>
</dbReference>
<dbReference type="OrthoDB" id="9778383at2"/>
<dbReference type="SUPFAM" id="SSF52777">
    <property type="entry name" value="CoA-dependent acyltransferases"/>
    <property type="match status" value="2"/>
</dbReference>
<comment type="cofactor">
    <cofactor evidence="1">
        <name>pantetheine 4'-phosphate</name>
        <dbReference type="ChEBI" id="CHEBI:47942"/>
    </cofactor>
</comment>
<feature type="domain" description="Carrier" evidence="5">
    <location>
        <begin position="574"/>
        <end position="649"/>
    </location>
</feature>
<dbReference type="Proteomes" id="UP000198379">
    <property type="component" value="Unassembled WGS sequence"/>
</dbReference>
<dbReference type="Gene3D" id="3.30.559.10">
    <property type="entry name" value="Chloramphenicol acetyltransferase-like domain"/>
    <property type="match status" value="1"/>
</dbReference>
<keyword evidence="7" id="KW-1185">Reference proteome</keyword>
<dbReference type="InterPro" id="IPR001242">
    <property type="entry name" value="Condensation_dom"/>
</dbReference>
<keyword evidence="3" id="KW-0596">Phosphopantetheine</keyword>
<dbReference type="CDD" id="cd19531">
    <property type="entry name" value="LCL_NRPS-like"/>
    <property type="match status" value="1"/>
</dbReference>
<dbReference type="Gene3D" id="3.30.559.30">
    <property type="entry name" value="Nonribosomal peptide synthetase, condensation domain"/>
    <property type="match status" value="2"/>
</dbReference>
<dbReference type="InterPro" id="IPR000873">
    <property type="entry name" value="AMP-dep_synth/lig_dom"/>
</dbReference>
<evidence type="ECO:0000256" key="1">
    <source>
        <dbReference type="ARBA" id="ARBA00001957"/>
    </source>
</evidence>
<dbReference type="InterPro" id="IPR010071">
    <property type="entry name" value="AA_adenyl_dom"/>
</dbReference>
<dbReference type="Gene3D" id="1.10.1200.10">
    <property type="entry name" value="ACP-like"/>
    <property type="match status" value="1"/>
</dbReference>
<gene>
    <name evidence="6" type="ORF">SAMN06265376_11384</name>
</gene>
<dbReference type="SUPFAM" id="SSF47336">
    <property type="entry name" value="ACP-like"/>
    <property type="match status" value="1"/>
</dbReference>
<keyword evidence="4" id="KW-0597">Phosphoprotein</keyword>
<dbReference type="GO" id="GO:0005829">
    <property type="term" value="C:cytosol"/>
    <property type="evidence" value="ECO:0007669"/>
    <property type="project" value="TreeGrafter"/>
</dbReference>
<name>A0A239E3M5_9FLAO</name>
<dbReference type="Pfam" id="PF00501">
    <property type="entry name" value="AMP-binding"/>
    <property type="match status" value="1"/>
</dbReference>
<dbReference type="Gene3D" id="3.40.50.980">
    <property type="match status" value="2"/>
</dbReference>
<evidence type="ECO:0000256" key="2">
    <source>
        <dbReference type="ARBA" id="ARBA00006432"/>
    </source>
</evidence>
<dbReference type="GO" id="GO:0031177">
    <property type="term" value="F:phosphopantetheine binding"/>
    <property type="evidence" value="ECO:0007669"/>
    <property type="project" value="TreeGrafter"/>
</dbReference>
<evidence type="ECO:0000256" key="4">
    <source>
        <dbReference type="ARBA" id="ARBA00022553"/>
    </source>
</evidence>
<comment type="similarity">
    <text evidence="2">Belongs to the ATP-dependent AMP-binding enzyme family.</text>
</comment>
<dbReference type="CDD" id="cd12117">
    <property type="entry name" value="A_NRPS_Srf_like"/>
    <property type="match status" value="1"/>
</dbReference>
<evidence type="ECO:0000313" key="6">
    <source>
        <dbReference type="EMBL" id="SNS39276.1"/>
    </source>
</evidence>
<evidence type="ECO:0000259" key="5">
    <source>
        <dbReference type="PROSITE" id="PS50075"/>
    </source>
</evidence>
<dbReference type="GO" id="GO:0044550">
    <property type="term" value="P:secondary metabolite biosynthetic process"/>
    <property type="evidence" value="ECO:0007669"/>
    <property type="project" value="TreeGrafter"/>
</dbReference>
<dbReference type="RefSeq" id="WP_143337244.1">
    <property type="nucleotide sequence ID" value="NZ_FZNY01000013.1"/>
</dbReference>
<dbReference type="PROSITE" id="PS00455">
    <property type="entry name" value="AMP_BINDING"/>
    <property type="match status" value="1"/>
</dbReference>